<sequence length="277" mass="31727">MAKFLVWSDLHDEFWQSLPETTRAGGFDAVLLAGDISTRGRHVDCALLIWDRYRVPVLMVRGNHEFYRSEISELIAEDTRRVAKMNAAGADIRLLDATATEVAGVRVIGATLWTDMDLYPGEHRRIRDVLERGMRDFQMIRSNPVRQFAAADWLEMHWRDRDAVFALLDTPFEGETLVMTHHAPVRELVHPARMIGSMERQLITAGFASDLWWEIRNRNVHTWVSGHTHDNADKVLQGKYGPVRFVANARGYPKEGVEFDPDLVIEVLPRPEPSMDI</sequence>
<dbReference type="Proteomes" id="UP000244224">
    <property type="component" value="Unassembled WGS sequence"/>
</dbReference>
<dbReference type="AlphaFoldDB" id="A0A2T6B8R2"/>
<dbReference type="GO" id="GO:0016787">
    <property type="term" value="F:hydrolase activity"/>
    <property type="evidence" value="ECO:0007669"/>
    <property type="project" value="InterPro"/>
</dbReference>
<dbReference type="PANTHER" id="PTHR37844:SF2">
    <property type="entry name" value="SER_THR PROTEIN PHOSPHATASE SUPERFAMILY (AFU_ORTHOLOGUE AFUA_1G14840)"/>
    <property type="match status" value="1"/>
</dbReference>
<keyword evidence="3" id="KW-1185">Reference proteome</keyword>
<dbReference type="InterPro" id="IPR004843">
    <property type="entry name" value="Calcineurin-like_PHP"/>
</dbReference>
<dbReference type="InterPro" id="IPR029052">
    <property type="entry name" value="Metallo-depent_PP-like"/>
</dbReference>
<reference evidence="2 3" key="1">
    <citation type="submission" date="2018-04" db="EMBL/GenBank/DDBJ databases">
        <title>Genomic Encyclopedia of Archaeal and Bacterial Type Strains, Phase II (KMG-II): from individual species to whole genera.</title>
        <authorList>
            <person name="Goeker M."/>
        </authorList>
    </citation>
    <scope>NUCLEOTIDE SEQUENCE [LARGE SCALE GENOMIC DNA]</scope>
    <source>
        <strain evidence="2 3">DSM 21823</strain>
    </source>
</reference>
<dbReference type="PANTHER" id="PTHR37844">
    <property type="entry name" value="SER/THR PROTEIN PHOSPHATASE SUPERFAMILY (AFU_ORTHOLOGUE AFUA_1G14840)"/>
    <property type="match status" value="1"/>
</dbReference>
<organism evidence="2 3">
    <name type="scientific">Gemmobacter caeni</name>
    <dbReference type="NCBI Taxonomy" id="589035"/>
    <lineage>
        <taxon>Bacteria</taxon>
        <taxon>Pseudomonadati</taxon>
        <taxon>Pseudomonadota</taxon>
        <taxon>Alphaproteobacteria</taxon>
        <taxon>Rhodobacterales</taxon>
        <taxon>Paracoccaceae</taxon>
        <taxon>Gemmobacter</taxon>
    </lineage>
</organism>
<dbReference type="OrthoDB" id="356681at2"/>
<dbReference type="SUPFAM" id="SSF56300">
    <property type="entry name" value="Metallo-dependent phosphatases"/>
    <property type="match status" value="1"/>
</dbReference>
<dbReference type="EMBL" id="QBKP01000002">
    <property type="protein sequence ID" value="PTX52470.1"/>
    <property type="molecule type" value="Genomic_DNA"/>
</dbReference>
<evidence type="ECO:0000313" key="3">
    <source>
        <dbReference type="Proteomes" id="UP000244224"/>
    </source>
</evidence>
<proteinExistence type="predicted"/>
<gene>
    <name evidence="2" type="ORF">C8N34_102250</name>
</gene>
<evidence type="ECO:0000313" key="2">
    <source>
        <dbReference type="EMBL" id="PTX52470.1"/>
    </source>
</evidence>
<dbReference type="Pfam" id="PF00149">
    <property type="entry name" value="Metallophos"/>
    <property type="match status" value="1"/>
</dbReference>
<protein>
    <submittedName>
        <fullName evidence="2">Calcineurin-like phosphoesterase family protein</fullName>
    </submittedName>
</protein>
<dbReference type="RefSeq" id="WP_158640539.1">
    <property type="nucleotide sequence ID" value="NZ_QBKP01000002.1"/>
</dbReference>
<accession>A0A2T6B8R2</accession>
<dbReference type="Gene3D" id="3.60.21.10">
    <property type="match status" value="1"/>
</dbReference>
<evidence type="ECO:0000259" key="1">
    <source>
        <dbReference type="Pfam" id="PF00149"/>
    </source>
</evidence>
<comment type="caution">
    <text evidence="2">The sequence shown here is derived from an EMBL/GenBank/DDBJ whole genome shotgun (WGS) entry which is preliminary data.</text>
</comment>
<name>A0A2T6B8R2_9RHOB</name>
<feature type="domain" description="Calcineurin-like phosphoesterase" evidence="1">
    <location>
        <begin position="3"/>
        <end position="230"/>
    </location>
</feature>